<dbReference type="Proteomes" id="UP000467840">
    <property type="component" value="Chromosome 14"/>
</dbReference>
<dbReference type="InterPro" id="IPR002885">
    <property type="entry name" value="PPR_rpt"/>
</dbReference>
<name>A0A6A6MGG2_HEVBR</name>
<evidence type="ECO:0000313" key="6">
    <source>
        <dbReference type="Proteomes" id="UP000467840"/>
    </source>
</evidence>
<keyword evidence="6" id="KW-1185">Reference proteome</keyword>
<dbReference type="PANTHER" id="PTHR47938:SF9">
    <property type="entry name" value="OS10G0422300 PROTEIN"/>
    <property type="match status" value="1"/>
</dbReference>
<organism evidence="5 6">
    <name type="scientific">Hevea brasiliensis</name>
    <name type="common">Para rubber tree</name>
    <name type="synonym">Siphonia brasiliensis</name>
    <dbReference type="NCBI Taxonomy" id="3981"/>
    <lineage>
        <taxon>Eukaryota</taxon>
        <taxon>Viridiplantae</taxon>
        <taxon>Streptophyta</taxon>
        <taxon>Embryophyta</taxon>
        <taxon>Tracheophyta</taxon>
        <taxon>Spermatophyta</taxon>
        <taxon>Magnoliopsida</taxon>
        <taxon>eudicotyledons</taxon>
        <taxon>Gunneridae</taxon>
        <taxon>Pentapetalae</taxon>
        <taxon>rosids</taxon>
        <taxon>fabids</taxon>
        <taxon>Malpighiales</taxon>
        <taxon>Euphorbiaceae</taxon>
        <taxon>Crotonoideae</taxon>
        <taxon>Micrandreae</taxon>
        <taxon>Hevea</taxon>
    </lineage>
</organism>
<sequence>MYSAVLHNQVPLELQEMCKVISTSIGSLDDLESSLDGFRVSLTSPLVTQIMDSCKHEAPTRRLLRFFLWSNKRLVSEMKNEDFNHAIRVLAEKKDHTAMQILISDLRKEGRVMEAQTFGLIAETLVKLGREDEALGIYKNLDKFKCPRDSKTVTAIVSALCAKGSTKDYQRDEGGWDNAGSVLFYTFLKCLCERNLKRNPSGLVPEALNVMMEMRSYRIEPNSISYNILLSCLGRARRVQESCRMLELMKKSNCAPDWVSYYLVVKILYLTGRFGKGIKIVDEMIVAGLVPDHKFYYDLIGVLCGVERVNFALELFERMKRSTIGGYGPVYDVLIPKLCTEGNFEKGKELWDEAMAMDVTLCCSIDVLDPSITKIFKPTRKVEEEVRLQNCITANIPKTQAQVSKTRRNVNKKMEKESKRWPTFHDSQRQRRPCNHAARQADSKTFNNIKITILCGFVTILVLRGTIGIGNLTSSEEEAINQNLIEETNRILAEIRSDNDPTDPDEPPEAEINSNVTYTLGPKLSNWTRNARNCKWSLDLLDAWAPMGPKGPIREEAGKILTANLKGRQHLKLMIRLVDRYEEMIEKHHPGLGMRGGLL</sequence>
<evidence type="ECO:0000256" key="4">
    <source>
        <dbReference type="SAM" id="MobiDB-lite"/>
    </source>
</evidence>
<dbReference type="PROSITE" id="PS51375">
    <property type="entry name" value="PPR"/>
    <property type="match status" value="1"/>
</dbReference>
<feature type="region of interest" description="Disordered" evidence="4">
    <location>
        <begin position="403"/>
        <end position="432"/>
    </location>
</feature>
<keyword evidence="2" id="KW-0677">Repeat</keyword>
<dbReference type="Pfam" id="PF01535">
    <property type="entry name" value="PPR"/>
    <property type="match status" value="1"/>
</dbReference>
<evidence type="ECO:0008006" key="7">
    <source>
        <dbReference type="Google" id="ProtNLM"/>
    </source>
</evidence>
<evidence type="ECO:0000256" key="1">
    <source>
        <dbReference type="ARBA" id="ARBA00007626"/>
    </source>
</evidence>
<evidence type="ECO:0000313" key="5">
    <source>
        <dbReference type="EMBL" id="KAF2311266.1"/>
    </source>
</evidence>
<dbReference type="NCBIfam" id="TIGR00756">
    <property type="entry name" value="PPR"/>
    <property type="match status" value="1"/>
</dbReference>
<evidence type="ECO:0000256" key="2">
    <source>
        <dbReference type="ARBA" id="ARBA00022737"/>
    </source>
</evidence>
<dbReference type="GO" id="GO:0005739">
    <property type="term" value="C:mitochondrion"/>
    <property type="evidence" value="ECO:0007669"/>
    <property type="project" value="TreeGrafter"/>
</dbReference>
<evidence type="ECO:0000256" key="3">
    <source>
        <dbReference type="PROSITE-ProRule" id="PRU00708"/>
    </source>
</evidence>
<accession>A0A6A6MGG2</accession>
<reference evidence="5 6" key="1">
    <citation type="journal article" date="2020" name="Mol. Plant">
        <title>The Chromosome-Based Rubber Tree Genome Provides New Insights into Spurge Genome Evolution and Rubber Biosynthesis.</title>
        <authorList>
            <person name="Liu J."/>
            <person name="Shi C."/>
            <person name="Shi C.C."/>
            <person name="Li W."/>
            <person name="Zhang Q.J."/>
            <person name="Zhang Y."/>
            <person name="Li K."/>
            <person name="Lu H.F."/>
            <person name="Shi C."/>
            <person name="Zhu S.T."/>
            <person name="Xiao Z.Y."/>
            <person name="Nan H."/>
            <person name="Yue Y."/>
            <person name="Zhu X.G."/>
            <person name="Wu Y."/>
            <person name="Hong X.N."/>
            <person name="Fan G.Y."/>
            <person name="Tong Y."/>
            <person name="Zhang D."/>
            <person name="Mao C.L."/>
            <person name="Liu Y.L."/>
            <person name="Hao S.J."/>
            <person name="Liu W.Q."/>
            <person name="Lv M.Q."/>
            <person name="Zhang H.B."/>
            <person name="Liu Y."/>
            <person name="Hu-Tang G.R."/>
            <person name="Wang J.P."/>
            <person name="Wang J.H."/>
            <person name="Sun Y.H."/>
            <person name="Ni S.B."/>
            <person name="Chen W.B."/>
            <person name="Zhang X.C."/>
            <person name="Jiao Y.N."/>
            <person name="Eichler E.E."/>
            <person name="Li G.H."/>
            <person name="Liu X."/>
            <person name="Gao L.Z."/>
        </authorList>
    </citation>
    <scope>NUCLEOTIDE SEQUENCE [LARGE SCALE GENOMIC DNA]</scope>
    <source>
        <strain evidence="6">cv. GT1</strain>
        <tissue evidence="5">Leaf</tissue>
    </source>
</reference>
<comment type="similarity">
    <text evidence="1">Belongs to the PPR family. P subfamily.</text>
</comment>
<dbReference type="EMBL" id="JAAGAX010000006">
    <property type="protein sequence ID" value="KAF2311266.1"/>
    <property type="molecule type" value="Genomic_DNA"/>
</dbReference>
<dbReference type="Gene3D" id="1.25.40.10">
    <property type="entry name" value="Tetratricopeptide repeat domain"/>
    <property type="match status" value="2"/>
</dbReference>
<feature type="repeat" description="PPR" evidence="3">
    <location>
        <begin position="222"/>
        <end position="256"/>
    </location>
</feature>
<dbReference type="InterPro" id="IPR011990">
    <property type="entry name" value="TPR-like_helical_dom_sf"/>
</dbReference>
<protein>
    <recommendedName>
        <fullName evidence="7">Pentatricopeptide repeat-containing protein</fullName>
    </recommendedName>
</protein>
<dbReference type="Pfam" id="PF13041">
    <property type="entry name" value="PPR_2"/>
    <property type="match status" value="1"/>
</dbReference>
<dbReference type="PANTHER" id="PTHR47938">
    <property type="entry name" value="RESPIRATORY COMPLEX I CHAPERONE (CIA84), PUTATIVE (AFU_ORTHOLOGUE AFUA_2G06020)-RELATED"/>
    <property type="match status" value="1"/>
</dbReference>
<dbReference type="AlphaFoldDB" id="A0A6A6MGG2"/>
<gene>
    <name evidence="5" type="ORF">GH714_021302</name>
</gene>
<dbReference type="GO" id="GO:0003729">
    <property type="term" value="F:mRNA binding"/>
    <property type="evidence" value="ECO:0007669"/>
    <property type="project" value="TreeGrafter"/>
</dbReference>
<comment type="caution">
    <text evidence="5">The sequence shown here is derived from an EMBL/GenBank/DDBJ whole genome shotgun (WGS) entry which is preliminary data.</text>
</comment>
<proteinExistence type="inferred from homology"/>